<dbReference type="Pfam" id="PF03706">
    <property type="entry name" value="LPG_synthase_TM"/>
    <property type="match status" value="1"/>
</dbReference>
<gene>
    <name evidence="7" type="ORF">IEZ25_00755</name>
</gene>
<accession>A0ABR8MB88</accession>
<evidence type="ECO:0000313" key="8">
    <source>
        <dbReference type="Proteomes" id="UP000649289"/>
    </source>
</evidence>
<dbReference type="Proteomes" id="UP000649289">
    <property type="component" value="Unassembled WGS sequence"/>
</dbReference>
<organism evidence="7 8">
    <name type="scientific">Nocardioides hwasunensis</name>
    <dbReference type="NCBI Taxonomy" id="397258"/>
    <lineage>
        <taxon>Bacteria</taxon>
        <taxon>Bacillati</taxon>
        <taxon>Actinomycetota</taxon>
        <taxon>Actinomycetes</taxon>
        <taxon>Propionibacteriales</taxon>
        <taxon>Nocardioidaceae</taxon>
        <taxon>Nocardioides</taxon>
    </lineage>
</organism>
<feature type="transmembrane region" description="Helical" evidence="6">
    <location>
        <begin position="223"/>
        <end position="245"/>
    </location>
</feature>
<dbReference type="RefSeq" id="WP_191197498.1">
    <property type="nucleotide sequence ID" value="NZ_BAAAPA010000002.1"/>
</dbReference>
<keyword evidence="8" id="KW-1185">Reference proteome</keyword>
<protein>
    <submittedName>
        <fullName evidence="7">UPF0104 family protein</fullName>
    </submittedName>
</protein>
<reference evidence="7 8" key="1">
    <citation type="submission" date="2020-09" db="EMBL/GenBank/DDBJ databases">
        <title>novel species in genus Nocardioides.</title>
        <authorList>
            <person name="Zhang G."/>
        </authorList>
    </citation>
    <scope>NUCLEOTIDE SEQUENCE [LARGE SCALE GENOMIC DNA]</scope>
    <source>
        <strain evidence="7 8">19197</strain>
    </source>
</reference>
<feature type="transmembrane region" description="Helical" evidence="6">
    <location>
        <begin position="252"/>
        <end position="270"/>
    </location>
</feature>
<feature type="transmembrane region" description="Helical" evidence="6">
    <location>
        <begin position="117"/>
        <end position="141"/>
    </location>
</feature>
<keyword evidence="2" id="KW-1003">Cell membrane</keyword>
<keyword evidence="4 6" id="KW-1133">Transmembrane helix</keyword>
<dbReference type="InterPro" id="IPR022791">
    <property type="entry name" value="L-PG_synthase/AglD"/>
</dbReference>
<evidence type="ECO:0000256" key="3">
    <source>
        <dbReference type="ARBA" id="ARBA00022692"/>
    </source>
</evidence>
<proteinExistence type="predicted"/>
<keyword evidence="3 6" id="KW-0812">Transmembrane</keyword>
<keyword evidence="5 6" id="KW-0472">Membrane</keyword>
<comment type="subcellular location">
    <subcellularLocation>
        <location evidence="1">Cell membrane</location>
        <topology evidence="1">Multi-pass membrane protein</topology>
    </subcellularLocation>
</comment>
<sequence>MTRQRALSAARWLFVLLTLALAWWGFRGRWGEIAHAASGVGPLRSVGAVLCAAAGLALTGLLWRLLLRWVGSDVGARDAAAVFFVGQLGKYVPGSLWSVAAQAQLGRRHDVPARSSVTASALFLLVHTASGLLVGGLLSALGAVDLPRGVAVAWAWGAMAAGAALLAPPVVRWLADRLAGNDVRAVFGGAELLRTVGLMALVWVLYGASLLLVVPVAGGTPGLVGVTAAFALAHAIGVLVVVAPAGVGAREAVLVALLSPALGVPEAAAVALLSRVAHALADFLVAGLAAYAARTRGPRGAVPVRVAEASASTTTPMGGTS</sequence>
<evidence type="ECO:0000256" key="2">
    <source>
        <dbReference type="ARBA" id="ARBA00022475"/>
    </source>
</evidence>
<comment type="caution">
    <text evidence="7">The sequence shown here is derived from an EMBL/GenBank/DDBJ whole genome shotgun (WGS) entry which is preliminary data.</text>
</comment>
<name>A0ABR8MB88_9ACTN</name>
<evidence type="ECO:0000256" key="4">
    <source>
        <dbReference type="ARBA" id="ARBA00022989"/>
    </source>
</evidence>
<feature type="transmembrane region" description="Helical" evidence="6">
    <location>
        <begin position="46"/>
        <end position="67"/>
    </location>
</feature>
<feature type="transmembrane region" description="Helical" evidence="6">
    <location>
        <begin position="153"/>
        <end position="175"/>
    </location>
</feature>
<dbReference type="EMBL" id="JACXYY010000001">
    <property type="protein sequence ID" value="MBD3913128.1"/>
    <property type="molecule type" value="Genomic_DNA"/>
</dbReference>
<feature type="transmembrane region" description="Helical" evidence="6">
    <location>
        <begin position="196"/>
        <end position="217"/>
    </location>
</feature>
<evidence type="ECO:0000256" key="1">
    <source>
        <dbReference type="ARBA" id="ARBA00004651"/>
    </source>
</evidence>
<evidence type="ECO:0000313" key="7">
    <source>
        <dbReference type="EMBL" id="MBD3913128.1"/>
    </source>
</evidence>
<evidence type="ECO:0000256" key="6">
    <source>
        <dbReference type="SAM" id="Phobius"/>
    </source>
</evidence>
<evidence type="ECO:0000256" key="5">
    <source>
        <dbReference type="ARBA" id="ARBA00023136"/>
    </source>
</evidence>